<evidence type="ECO:0000313" key="3">
    <source>
        <dbReference type="Proteomes" id="UP000593568"/>
    </source>
</evidence>
<organism evidence="2 3">
    <name type="scientific">Gossypium trilobum</name>
    <dbReference type="NCBI Taxonomy" id="34281"/>
    <lineage>
        <taxon>Eukaryota</taxon>
        <taxon>Viridiplantae</taxon>
        <taxon>Streptophyta</taxon>
        <taxon>Embryophyta</taxon>
        <taxon>Tracheophyta</taxon>
        <taxon>Spermatophyta</taxon>
        <taxon>Magnoliopsida</taxon>
        <taxon>eudicotyledons</taxon>
        <taxon>Gunneridae</taxon>
        <taxon>Pentapetalae</taxon>
        <taxon>rosids</taxon>
        <taxon>malvids</taxon>
        <taxon>Malvales</taxon>
        <taxon>Malvaceae</taxon>
        <taxon>Malvoideae</taxon>
        <taxon>Gossypium</taxon>
    </lineage>
</organism>
<keyword evidence="3" id="KW-1185">Reference proteome</keyword>
<dbReference type="EMBL" id="JABEZW010000011">
    <property type="protein sequence ID" value="MBA0780939.1"/>
    <property type="molecule type" value="Genomic_DNA"/>
</dbReference>
<name>A0A7J9F6K8_9ROSI</name>
<dbReference type="InterPro" id="IPR002182">
    <property type="entry name" value="NB-ARC"/>
</dbReference>
<dbReference type="Gene3D" id="3.40.50.300">
    <property type="entry name" value="P-loop containing nucleotide triphosphate hydrolases"/>
    <property type="match status" value="1"/>
</dbReference>
<evidence type="ECO:0000259" key="1">
    <source>
        <dbReference type="Pfam" id="PF00931"/>
    </source>
</evidence>
<protein>
    <recommendedName>
        <fullName evidence="1">NB-ARC domain-containing protein</fullName>
    </recommendedName>
</protein>
<dbReference type="InterPro" id="IPR044974">
    <property type="entry name" value="Disease_R_plants"/>
</dbReference>
<dbReference type="PANTHER" id="PTHR11017">
    <property type="entry name" value="LEUCINE-RICH REPEAT-CONTAINING PROTEIN"/>
    <property type="match status" value="1"/>
</dbReference>
<sequence>ARTLKDILFFPFFYHVNPSDVRNLGGRFKTSFDDHELKKLDQVQQWQAVFAEVDDQKKTILRLIDQEGSRIIGLWGMGDIGKTTLADVVYKEASPKFEDHYYFKILEAIKAIQDSESMSSRSTLLRRIHHLLENVGDWIIEYIPREENLEVDRLAKIAYNKEEGLQLFTNNPFHLASVVYLLDKEEGPNKKNEPPYWRDDNQYQYNRGKASTKETDFGNYDTVNRRVIVAGFDCCSSGVNKYGSDKYEHDRRVGLKRHRHVRGLIFHLYEIDKHAY</sequence>
<comment type="caution">
    <text evidence="2">The sequence shown here is derived from an EMBL/GenBank/DDBJ whole genome shotgun (WGS) entry which is preliminary data.</text>
</comment>
<dbReference type="Pfam" id="PF00931">
    <property type="entry name" value="NB-ARC"/>
    <property type="match status" value="1"/>
</dbReference>
<evidence type="ECO:0000313" key="2">
    <source>
        <dbReference type="EMBL" id="MBA0780939.1"/>
    </source>
</evidence>
<dbReference type="GO" id="GO:0006952">
    <property type="term" value="P:defense response"/>
    <property type="evidence" value="ECO:0007669"/>
    <property type="project" value="InterPro"/>
</dbReference>
<accession>A0A7J9F6K8</accession>
<feature type="non-terminal residue" evidence="2">
    <location>
        <position position="276"/>
    </location>
</feature>
<proteinExistence type="predicted"/>
<dbReference type="Proteomes" id="UP000593568">
    <property type="component" value="Unassembled WGS sequence"/>
</dbReference>
<gene>
    <name evidence="2" type="ORF">Gotri_004982</name>
</gene>
<dbReference type="InterPro" id="IPR027417">
    <property type="entry name" value="P-loop_NTPase"/>
</dbReference>
<reference evidence="2 3" key="1">
    <citation type="journal article" date="2019" name="Genome Biol. Evol.">
        <title>Insights into the evolution of the New World diploid cottons (Gossypium, subgenus Houzingenia) based on genome sequencing.</title>
        <authorList>
            <person name="Grover C.E."/>
            <person name="Arick M.A. 2nd"/>
            <person name="Thrash A."/>
            <person name="Conover J.L."/>
            <person name="Sanders W.S."/>
            <person name="Peterson D.G."/>
            <person name="Frelichowski J.E."/>
            <person name="Scheffler J.A."/>
            <person name="Scheffler B.E."/>
            <person name="Wendel J.F."/>
        </authorList>
    </citation>
    <scope>NUCLEOTIDE SEQUENCE [LARGE SCALE GENOMIC DNA]</scope>
    <source>
        <strain evidence="2">8</strain>
        <tissue evidence="2">Leaf</tissue>
    </source>
</reference>
<dbReference type="PANTHER" id="PTHR11017:SF479">
    <property type="entry name" value="DISEASE RESISTANCE PROTEIN (TIR-NBS-LRR CLASS) FAMILY"/>
    <property type="match status" value="1"/>
</dbReference>
<dbReference type="AlphaFoldDB" id="A0A7J9F6K8"/>
<dbReference type="SUPFAM" id="SSF52540">
    <property type="entry name" value="P-loop containing nucleoside triphosphate hydrolases"/>
    <property type="match status" value="1"/>
</dbReference>
<feature type="domain" description="NB-ARC" evidence="1">
    <location>
        <begin position="58"/>
        <end position="129"/>
    </location>
</feature>